<evidence type="ECO:0000256" key="4">
    <source>
        <dbReference type="ARBA" id="ARBA00022692"/>
    </source>
</evidence>
<dbReference type="GO" id="GO:0061024">
    <property type="term" value="P:membrane organization"/>
    <property type="evidence" value="ECO:0007669"/>
    <property type="project" value="TreeGrafter"/>
</dbReference>
<dbReference type="GO" id="GO:0005635">
    <property type="term" value="C:nuclear envelope"/>
    <property type="evidence" value="ECO:0007669"/>
    <property type="project" value="UniProtKB-SubCell"/>
</dbReference>
<evidence type="ECO:0000313" key="13">
    <source>
        <dbReference type="EMBL" id="KAF6038271.1"/>
    </source>
</evidence>
<dbReference type="PANTHER" id="PTHR18843:SF7">
    <property type="entry name" value="LAMINA-ASSOCIATED POLYPEPTIDE 1B ISOFORM 1-RELATED"/>
    <property type="match status" value="1"/>
</dbReference>
<dbReference type="InterPro" id="IPR046753">
    <property type="entry name" value="TOIP1/2_C"/>
</dbReference>
<protein>
    <recommendedName>
        <fullName evidence="12">Torsin-1A-interacting protein 1/2 AAA+ activator domain-containing protein</fullName>
    </recommendedName>
</protein>
<dbReference type="PANTHER" id="PTHR18843">
    <property type="entry name" value="TORSIN-1A-INTERACTING PROTEIN"/>
    <property type="match status" value="1"/>
</dbReference>
<evidence type="ECO:0000256" key="3">
    <source>
        <dbReference type="ARBA" id="ARBA00022553"/>
    </source>
</evidence>
<comment type="similarity">
    <text evidence="2">Belongs to the TOR1AIP family.</text>
</comment>
<evidence type="ECO:0000313" key="14">
    <source>
        <dbReference type="Proteomes" id="UP000593567"/>
    </source>
</evidence>
<evidence type="ECO:0000259" key="12">
    <source>
        <dbReference type="Pfam" id="PF05609"/>
    </source>
</evidence>
<gene>
    <name evidence="13" type="ORF">EB796_003432</name>
</gene>
<feature type="compositionally biased region" description="Low complexity" evidence="10">
    <location>
        <begin position="29"/>
        <end position="59"/>
    </location>
</feature>
<keyword evidence="5 11" id="KW-1133">Transmembrane helix</keyword>
<dbReference type="GO" id="GO:0016020">
    <property type="term" value="C:membrane"/>
    <property type="evidence" value="ECO:0007669"/>
    <property type="project" value="TreeGrafter"/>
</dbReference>
<evidence type="ECO:0000256" key="2">
    <source>
        <dbReference type="ARBA" id="ARBA00007860"/>
    </source>
</evidence>
<dbReference type="Gene3D" id="3.40.50.12190">
    <property type="match status" value="1"/>
</dbReference>
<accession>A0A7J7KJY0</accession>
<keyword evidence="6 11" id="KW-0472">Membrane</keyword>
<proteinExistence type="inferred from homology"/>
<reference evidence="13" key="1">
    <citation type="submission" date="2020-06" db="EMBL/GenBank/DDBJ databases">
        <title>Draft genome of Bugula neritina, a colonial animal packing powerful symbionts and potential medicines.</title>
        <authorList>
            <person name="Rayko M."/>
        </authorList>
    </citation>
    <scope>NUCLEOTIDE SEQUENCE [LARGE SCALE GENOMIC DNA]</scope>
    <source>
        <strain evidence="13">Kwan_BN1</strain>
    </source>
</reference>
<dbReference type="Proteomes" id="UP000593567">
    <property type="component" value="Unassembled WGS sequence"/>
</dbReference>
<evidence type="ECO:0000256" key="8">
    <source>
        <dbReference type="ARBA" id="ARBA00023242"/>
    </source>
</evidence>
<keyword evidence="8" id="KW-0539">Nucleus</keyword>
<dbReference type="GO" id="GO:0001671">
    <property type="term" value="F:ATPase activator activity"/>
    <property type="evidence" value="ECO:0007669"/>
    <property type="project" value="InterPro"/>
</dbReference>
<dbReference type="EMBL" id="VXIV02000441">
    <property type="protein sequence ID" value="KAF6038271.1"/>
    <property type="molecule type" value="Genomic_DNA"/>
</dbReference>
<dbReference type="InterPro" id="IPR038599">
    <property type="entry name" value="LAP1C-like_C_sf"/>
</dbReference>
<keyword evidence="4 11" id="KW-0812">Transmembrane</keyword>
<keyword evidence="3" id="KW-0597">Phosphoprotein</keyword>
<sequence length="355" mass="38951">METRLRGKSQNQLYGSFSSSKEERRSRSTSKSSSKSASRSPSRSPSKSPSRSPKVHSVSNAANEENFAQADFTPKARRSLHPISASDSSTYFSETATTPAVSTELKDSPSLAVKRWMTAAKLSLLKHSVSIFIVMAITIAIIIFKPQLIYPPPKEIAQPKHSIEDIKRLSESFFPPQSNRFWKIITSSVRSATNPKGSGRPSCILFTTDSESMTTAQGVNSLADVIEGIFDSGKALSIYGADHRGAGHRTAVDEELSDWFGGGNKVAVLHDIDMFTVETAKLFYKFCDDNPGPVFPGSVLLLTVSYKPGYTLDKYWLGNVLRDHWSNEEDVVGPLLSRIGNSFNVIQSANTTETQ</sequence>
<evidence type="ECO:0000256" key="5">
    <source>
        <dbReference type="ARBA" id="ARBA00022989"/>
    </source>
</evidence>
<evidence type="ECO:0000256" key="1">
    <source>
        <dbReference type="ARBA" id="ARBA00004259"/>
    </source>
</evidence>
<evidence type="ECO:0000256" key="7">
    <source>
        <dbReference type="ARBA" id="ARBA00023180"/>
    </source>
</evidence>
<name>A0A7J7KJY0_BUGNE</name>
<comment type="subcellular location">
    <subcellularLocation>
        <location evidence="9">Endomembrane system</location>
        <topology evidence="9">Single-pass membrane protein</topology>
    </subcellularLocation>
    <subcellularLocation>
        <location evidence="1">Nucleus envelope</location>
    </subcellularLocation>
</comment>
<comment type="caution">
    <text evidence="13">The sequence shown here is derived from an EMBL/GenBank/DDBJ whole genome shotgun (WGS) entry which is preliminary data.</text>
</comment>
<dbReference type="Pfam" id="PF05609">
    <property type="entry name" value="LAP1_C"/>
    <property type="match status" value="1"/>
</dbReference>
<evidence type="ECO:0000256" key="6">
    <source>
        <dbReference type="ARBA" id="ARBA00023136"/>
    </source>
</evidence>
<evidence type="ECO:0000256" key="11">
    <source>
        <dbReference type="SAM" id="Phobius"/>
    </source>
</evidence>
<evidence type="ECO:0000256" key="10">
    <source>
        <dbReference type="SAM" id="MobiDB-lite"/>
    </source>
</evidence>
<feature type="transmembrane region" description="Helical" evidence="11">
    <location>
        <begin position="124"/>
        <end position="144"/>
    </location>
</feature>
<keyword evidence="7" id="KW-0325">Glycoprotein</keyword>
<feature type="region of interest" description="Disordered" evidence="10">
    <location>
        <begin position="1"/>
        <end position="76"/>
    </location>
</feature>
<organism evidence="13 14">
    <name type="scientific">Bugula neritina</name>
    <name type="common">Brown bryozoan</name>
    <name type="synonym">Sertularia neritina</name>
    <dbReference type="NCBI Taxonomy" id="10212"/>
    <lineage>
        <taxon>Eukaryota</taxon>
        <taxon>Metazoa</taxon>
        <taxon>Spiralia</taxon>
        <taxon>Lophotrochozoa</taxon>
        <taxon>Bryozoa</taxon>
        <taxon>Gymnolaemata</taxon>
        <taxon>Cheilostomatida</taxon>
        <taxon>Flustrina</taxon>
        <taxon>Buguloidea</taxon>
        <taxon>Bugulidae</taxon>
        <taxon>Bugula</taxon>
    </lineage>
</organism>
<dbReference type="AlphaFoldDB" id="A0A7J7KJY0"/>
<evidence type="ECO:0000256" key="9">
    <source>
        <dbReference type="ARBA" id="ARBA00037847"/>
    </source>
</evidence>
<keyword evidence="14" id="KW-1185">Reference proteome</keyword>
<dbReference type="InterPro" id="IPR008662">
    <property type="entry name" value="TOIP1/2"/>
</dbReference>
<feature type="domain" description="Torsin-1A-interacting protein 1/2 AAA+ activator" evidence="12">
    <location>
        <begin position="164"/>
        <end position="305"/>
    </location>
</feature>